<reference evidence="1 2" key="1">
    <citation type="journal article" date="2019" name="Fungal Biol. Biotechnol.">
        <title>Draft genome sequence of fastidious pathogen Ceratobasidium theobromae, which causes vascular-streak dieback in Theobroma cacao.</title>
        <authorList>
            <person name="Ali S.S."/>
            <person name="Asman A."/>
            <person name="Shao J."/>
            <person name="Firmansyah A.P."/>
            <person name="Susilo A.W."/>
            <person name="Rosmana A."/>
            <person name="McMahon P."/>
            <person name="Junaid M."/>
            <person name="Guest D."/>
            <person name="Kheng T.Y."/>
            <person name="Meinhardt L.W."/>
            <person name="Bailey B.A."/>
        </authorList>
    </citation>
    <scope>NUCLEOTIDE SEQUENCE [LARGE SCALE GENOMIC DNA]</scope>
    <source>
        <strain evidence="1 2">CT2</strain>
    </source>
</reference>
<comment type="caution">
    <text evidence="1">The sequence shown here is derived from an EMBL/GenBank/DDBJ whole genome shotgun (WGS) entry which is preliminary data.</text>
</comment>
<dbReference type="AlphaFoldDB" id="A0A5N5QFU2"/>
<accession>A0A5N5QFU2</accession>
<sequence>MVSASDAKALTYMFLECFNHITLKERDAIVVALYLVSKYELWSVAGELDRHNPTAVLALIHISELREIAASLGYHIDSSDVNDLLYGAFLDLIPEVTRGHYEQIVDNIGEGIVLLSHSPEELNRLVEVRKTQWRREKLQWMLASLKKAKQHNINTKAELRGWRSMFKLSRHSALRILGRRPMEYNGSTNFQFSTNDLLSDPEFRDSMERDLQGELDKLNQLIKTDGSDCPFCRGILCATPTMDQAILNVTVQETVSEPPAMKIGKWLQSSLRAFYGAIKYQVPSCIGSPPNNF</sequence>
<name>A0A5N5QFU2_9AGAM</name>
<dbReference type="EMBL" id="SSOP01000177">
    <property type="protein sequence ID" value="KAB5590331.1"/>
    <property type="molecule type" value="Genomic_DNA"/>
</dbReference>
<proteinExistence type="predicted"/>
<dbReference type="Proteomes" id="UP000383932">
    <property type="component" value="Unassembled WGS sequence"/>
</dbReference>
<gene>
    <name evidence="1" type="ORF">CTheo_6221</name>
</gene>
<keyword evidence="2" id="KW-1185">Reference proteome</keyword>
<organism evidence="1 2">
    <name type="scientific">Ceratobasidium theobromae</name>
    <dbReference type="NCBI Taxonomy" id="1582974"/>
    <lineage>
        <taxon>Eukaryota</taxon>
        <taxon>Fungi</taxon>
        <taxon>Dikarya</taxon>
        <taxon>Basidiomycota</taxon>
        <taxon>Agaricomycotina</taxon>
        <taxon>Agaricomycetes</taxon>
        <taxon>Cantharellales</taxon>
        <taxon>Ceratobasidiaceae</taxon>
        <taxon>Ceratobasidium</taxon>
    </lineage>
</organism>
<evidence type="ECO:0000313" key="1">
    <source>
        <dbReference type="EMBL" id="KAB5590331.1"/>
    </source>
</evidence>
<evidence type="ECO:0000313" key="2">
    <source>
        <dbReference type="Proteomes" id="UP000383932"/>
    </source>
</evidence>
<protein>
    <submittedName>
        <fullName evidence="1">Uncharacterized protein</fullName>
    </submittedName>
</protein>